<accession>A0A086T935</accession>
<feature type="compositionally biased region" description="Low complexity" evidence="2">
    <location>
        <begin position="604"/>
        <end position="618"/>
    </location>
</feature>
<gene>
    <name evidence="3" type="ORF">ACRE_033410</name>
</gene>
<feature type="compositionally biased region" description="Polar residues" evidence="2">
    <location>
        <begin position="58"/>
        <end position="69"/>
    </location>
</feature>
<organism evidence="3 4">
    <name type="scientific">Hapsidospora chrysogenum (strain ATCC 11550 / CBS 779.69 / DSM 880 / IAM 14645 / JCM 23072 / IMI 49137)</name>
    <name type="common">Acremonium chrysogenum</name>
    <dbReference type="NCBI Taxonomy" id="857340"/>
    <lineage>
        <taxon>Eukaryota</taxon>
        <taxon>Fungi</taxon>
        <taxon>Dikarya</taxon>
        <taxon>Ascomycota</taxon>
        <taxon>Pezizomycotina</taxon>
        <taxon>Sordariomycetes</taxon>
        <taxon>Hypocreomycetidae</taxon>
        <taxon>Hypocreales</taxon>
        <taxon>Bionectriaceae</taxon>
        <taxon>Hapsidospora</taxon>
    </lineage>
</organism>
<feature type="compositionally biased region" description="Basic and acidic residues" evidence="2">
    <location>
        <begin position="139"/>
        <end position="160"/>
    </location>
</feature>
<feature type="region of interest" description="Disordered" evidence="2">
    <location>
        <begin position="1"/>
        <end position="253"/>
    </location>
</feature>
<dbReference type="EMBL" id="JPKY01000026">
    <property type="protein sequence ID" value="KFH45867.1"/>
    <property type="molecule type" value="Genomic_DNA"/>
</dbReference>
<sequence>MASPLSPAARTVLNTSTPQTMSRGDDYEVHSYTVQSRSSGEDDESSPVVSLVDEKSTTADQENISPIRSQHSRVRSGTELSPLRILADKPLSRNGSPASGFCETAPRLPRSPRKLSPEKRFPVKASNPLGDKTPQPSPHARDMSLDDAMRENEGLKRAIEIFEDEQSMVDDDVGDDAPPPPPADEAQEDEAAGPDDTMVSTFSNFSAVPNMTMLTNLGQSPTKSYTPRGKPDSSVSETPRPVTSKRESGNTTNLLIDFTEQLRNPHRSPAKQGSLTMHVHSATPDRRLSNLLDFDIPPMPTPRSVPSITPRELESLKSSFLSEISSLKASLSGKEAEVQSLKSAVGDAEKRVGESLEQLREERLAKEQLAAEREDWETRGREMESVLRKARDEIVTSEKEREELEQKLDESEKRREAAEMLHQEAESKMAGMRAGRESEKSSPEKAKSPEAATSNREIEMAVERVARELHGLYKSKHETKVAALKKSYESRWQKKIKELEVRIEELRDENDKLRSGHDADVTRMESDTVEAGELKAKAVKDSATIKELSADIQRLEAVVSTVQRDNENLRSMLERERVEKGELVQLAEEMMSMQQSFVGSHAAQEQSQPQPQPQTREQPQPHPDAPAAKTPKTSREGFRSSVSRSSGLRAPGSALRAPHERTKSGGGLPRPGGGVARSGIMSSIEKMGSYRGRASGAE</sequence>
<feature type="coiled-coil region" evidence="1">
    <location>
        <begin position="545"/>
        <end position="579"/>
    </location>
</feature>
<dbReference type="HOGENOM" id="CLU_010168_0_0_1"/>
<feature type="coiled-coil region" evidence="1">
    <location>
        <begin position="489"/>
        <end position="516"/>
    </location>
</feature>
<feature type="compositionally biased region" description="Acidic residues" evidence="2">
    <location>
        <begin position="161"/>
        <end position="175"/>
    </location>
</feature>
<dbReference type="Pfam" id="PF12709">
    <property type="entry name" value="Fungal_TACC"/>
    <property type="match status" value="1"/>
</dbReference>
<evidence type="ECO:0000256" key="1">
    <source>
        <dbReference type="SAM" id="Coils"/>
    </source>
</evidence>
<name>A0A086T935_HAPC1</name>
<dbReference type="AlphaFoldDB" id="A0A086T935"/>
<reference evidence="4" key="1">
    <citation type="journal article" date="2014" name="Genome Announc.">
        <title>Genome sequence and annotation of Acremonium chrysogenum, producer of the beta-lactam antibiotic cephalosporin C.</title>
        <authorList>
            <person name="Terfehr D."/>
            <person name="Dahlmann T.A."/>
            <person name="Specht T."/>
            <person name="Zadra I."/>
            <person name="Kuernsteiner H."/>
            <person name="Kueck U."/>
        </authorList>
    </citation>
    <scope>NUCLEOTIDE SEQUENCE [LARGE SCALE GENOMIC DNA]</scope>
    <source>
        <strain evidence="4">ATCC 11550 / CBS 779.69 / DSM 880 / IAM 14645 / JCM 23072 / IMI 49137</strain>
    </source>
</reference>
<feature type="region of interest" description="Disordered" evidence="2">
    <location>
        <begin position="589"/>
        <end position="698"/>
    </location>
</feature>
<keyword evidence="4" id="KW-1185">Reference proteome</keyword>
<feature type="compositionally biased region" description="Polar residues" evidence="2">
    <location>
        <begin position="12"/>
        <end position="22"/>
    </location>
</feature>
<evidence type="ECO:0000313" key="4">
    <source>
        <dbReference type="Proteomes" id="UP000029964"/>
    </source>
</evidence>
<feature type="compositionally biased region" description="Gly residues" evidence="2">
    <location>
        <begin position="664"/>
        <end position="676"/>
    </location>
</feature>
<dbReference type="STRING" id="857340.A0A086T935"/>
<evidence type="ECO:0008006" key="5">
    <source>
        <dbReference type="Google" id="ProtNLM"/>
    </source>
</evidence>
<evidence type="ECO:0000313" key="3">
    <source>
        <dbReference type="EMBL" id="KFH45867.1"/>
    </source>
</evidence>
<proteinExistence type="predicted"/>
<feature type="compositionally biased region" description="Basic and acidic residues" evidence="2">
    <location>
        <begin position="395"/>
        <end position="427"/>
    </location>
</feature>
<evidence type="ECO:0000256" key="2">
    <source>
        <dbReference type="SAM" id="MobiDB-lite"/>
    </source>
</evidence>
<comment type="caution">
    <text evidence="3">The sequence shown here is derived from an EMBL/GenBank/DDBJ whole genome shotgun (WGS) entry which is preliminary data.</text>
</comment>
<dbReference type="InterPro" id="IPR024312">
    <property type="entry name" value="TACC_fungi"/>
</dbReference>
<feature type="region of interest" description="Disordered" evidence="2">
    <location>
        <begin position="395"/>
        <end position="459"/>
    </location>
</feature>
<keyword evidence="1" id="KW-0175">Coiled coil</keyword>
<dbReference type="Proteomes" id="UP000029964">
    <property type="component" value="Unassembled WGS sequence"/>
</dbReference>
<feature type="compositionally biased region" description="Basic and acidic residues" evidence="2">
    <location>
        <begin position="434"/>
        <end position="448"/>
    </location>
</feature>
<dbReference type="OrthoDB" id="5367584at2759"/>
<feature type="compositionally biased region" description="Polar residues" evidence="2">
    <location>
        <begin position="198"/>
        <end position="225"/>
    </location>
</feature>
<protein>
    <recommendedName>
        <fullName evidence="5">Kinetoplast-associated protein KAP</fullName>
    </recommendedName>
</protein>